<evidence type="ECO:0000256" key="1">
    <source>
        <dbReference type="SAM" id="MobiDB-lite"/>
    </source>
</evidence>
<accession>E5RV16</accession>
<dbReference type="EMBL" id="AB597179">
    <property type="protein sequence ID" value="BAJ51824.1"/>
    <property type="molecule type" value="Genomic_DNA"/>
</dbReference>
<evidence type="ECO:0000313" key="2">
    <source>
        <dbReference type="EMBL" id="BAJ51824.1"/>
    </source>
</evidence>
<dbReference type="Proteomes" id="UP000008913">
    <property type="component" value="Segment"/>
</dbReference>
<sequence>MGGVKKIVKQIVSKPLQDLGIIKEPAQEAPAAAPAPAPAPVIQAPPPVAAPVQEAPAAAQAAPATPTAGADEEVQAEAQAKANRRGKKGVTINRVSGGGSGLNV</sequence>
<name>E5RV16_9CAUD</name>
<gene>
    <name evidence="2" type="primary">ORF36</name>
</gene>
<evidence type="ECO:0000313" key="3">
    <source>
        <dbReference type="Proteomes" id="UP000008913"/>
    </source>
</evidence>
<dbReference type="GeneID" id="18559171"/>
<protein>
    <submittedName>
        <fullName evidence="2">Uncharacterized protein ORF36</fullName>
    </submittedName>
</protein>
<reference evidence="2 3" key="1">
    <citation type="submission" date="2010-10" db="EMBL/GenBank/DDBJ databases">
        <title>Genomic analysis of Ralstonia solanacearum phages RSB2 and RSB3.</title>
        <authorList>
            <person name="Kawasaki T."/>
            <person name="Ishikawa H."/>
            <person name="Shimizu M."/>
            <person name="Omoto W."/>
            <person name="Fujie M."/>
            <person name="Yamada T."/>
        </authorList>
    </citation>
    <scope>NUCLEOTIDE SEQUENCE [LARGE SCALE GENOMIC DNA]</scope>
    <source>
        <strain evidence="2">RSB2</strain>
    </source>
</reference>
<dbReference type="KEGG" id="vg:18559171"/>
<organism evidence="2 3">
    <name type="scientific">Ralstonia phage RSB2</name>
    <dbReference type="NCBI Taxonomy" id="913183"/>
    <lineage>
        <taxon>Viruses</taxon>
        <taxon>Duplodnaviria</taxon>
        <taxon>Heunggongvirae</taxon>
        <taxon>Uroviricota</taxon>
        <taxon>Caudoviricetes</taxon>
        <taxon>Autographivirales</taxon>
        <taxon>Autotranscriptaviridae</taxon>
        <taxon>Kelmasvirus</taxon>
        <taxon>Kelmasvirus RSB2</taxon>
    </lineage>
</organism>
<proteinExistence type="predicted"/>
<keyword evidence="3" id="KW-1185">Reference proteome</keyword>
<feature type="compositionally biased region" description="Pro residues" evidence="1">
    <location>
        <begin position="33"/>
        <end position="49"/>
    </location>
</feature>
<dbReference type="RefSeq" id="YP_009017757.1">
    <property type="nucleotide sequence ID" value="NC_023736.1"/>
</dbReference>
<feature type="region of interest" description="Disordered" evidence="1">
    <location>
        <begin position="27"/>
        <end position="104"/>
    </location>
</feature>
<feature type="compositionally biased region" description="Low complexity" evidence="1">
    <location>
        <begin position="50"/>
        <end position="68"/>
    </location>
</feature>